<evidence type="ECO:0000259" key="2">
    <source>
        <dbReference type="Pfam" id="PF12728"/>
    </source>
</evidence>
<dbReference type="EMBL" id="LN899821">
    <property type="protein sequence ID" value="CUV20553.1"/>
    <property type="molecule type" value="Genomic_DNA"/>
</dbReference>
<protein>
    <recommendedName>
        <fullName evidence="2">Helix-turn-helix domain-containing protein</fullName>
    </recommendedName>
</protein>
<dbReference type="InterPro" id="IPR038148">
    <property type="entry name" value="Tn1545/Tn916_Xis"/>
</dbReference>
<organism evidence="3">
    <name type="scientific">Ralstonia solanacearum</name>
    <name type="common">Pseudomonas solanacearum</name>
    <dbReference type="NCBI Taxonomy" id="305"/>
    <lineage>
        <taxon>Bacteria</taxon>
        <taxon>Pseudomonadati</taxon>
        <taxon>Pseudomonadota</taxon>
        <taxon>Betaproteobacteria</taxon>
        <taxon>Burkholderiales</taxon>
        <taxon>Burkholderiaceae</taxon>
        <taxon>Ralstonia</taxon>
        <taxon>Ralstonia solanacearum species complex</taxon>
    </lineage>
</organism>
<sequence length="89" mass="9259">MPTDTNPRTTENGAPADSALNIDQIRRAADDRLALTVDEAAACLGISRPTAYEGVRTGQIPSVRIGRRILVPRAALEQMLAGGSTGSAA</sequence>
<dbReference type="InterPro" id="IPR041657">
    <property type="entry name" value="HTH_17"/>
</dbReference>
<feature type="domain" description="Helix-turn-helix" evidence="2">
    <location>
        <begin position="35"/>
        <end position="82"/>
    </location>
</feature>
<reference evidence="3" key="1">
    <citation type="submission" date="2015-10" db="EMBL/GenBank/DDBJ databases">
        <authorList>
            <person name="Gilbert D.G."/>
        </authorList>
    </citation>
    <scope>NUCLEOTIDE SEQUENCE</scope>
    <source>
        <strain evidence="3">Phyl III-seqv23</strain>
    </source>
</reference>
<dbReference type="InterPro" id="IPR009061">
    <property type="entry name" value="DNA-bd_dom_put_sf"/>
</dbReference>
<dbReference type="GO" id="GO:0003677">
    <property type="term" value="F:DNA binding"/>
    <property type="evidence" value="ECO:0007669"/>
    <property type="project" value="InterPro"/>
</dbReference>
<proteinExistence type="predicted"/>
<name>A0A0S4UEC3_RALSL</name>
<accession>A0A0S4UEC3</accession>
<feature type="compositionally biased region" description="Polar residues" evidence="1">
    <location>
        <begin position="1"/>
        <end position="12"/>
    </location>
</feature>
<dbReference type="AlphaFoldDB" id="A0A0S4UEC3"/>
<evidence type="ECO:0000256" key="1">
    <source>
        <dbReference type="SAM" id="MobiDB-lite"/>
    </source>
</evidence>
<dbReference type="NCBIfam" id="TIGR01764">
    <property type="entry name" value="excise"/>
    <property type="match status" value="1"/>
</dbReference>
<dbReference type="Pfam" id="PF12728">
    <property type="entry name" value="HTH_17"/>
    <property type="match status" value="1"/>
</dbReference>
<gene>
    <name evidence="3" type="ORF">PSS4_v1_1560074</name>
</gene>
<dbReference type="InterPro" id="IPR010093">
    <property type="entry name" value="SinI_DNA-bd"/>
</dbReference>
<dbReference type="SUPFAM" id="SSF46955">
    <property type="entry name" value="Putative DNA-binding domain"/>
    <property type="match status" value="1"/>
</dbReference>
<feature type="region of interest" description="Disordered" evidence="1">
    <location>
        <begin position="1"/>
        <end position="21"/>
    </location>
</feature>
<dbReference type="Gene3D" id="3.90.105.50">
    <property type="match status" value="1"/>
</dbReference>
<evidence type="ECO:0000313" key="3">
    <source>
        <dbReference type="EMBL" id="CUV20553.1"/>
    </source>
</evidence>